<sequence>MVKIYYGWLYTATALFTVSTAATLDRRAAVDDCLKSHQVPVYASGTANYTQAIKPFNLRLSFKPASYAVPQTTKHVQDAVACGVANKIQVTAKCGGHSYGAHGLGGEDGHLIVDMRRFNSVTVDQQAHTAVIGAGGRLGNIALALYSQGKQAISHGTCPGVGVSGLTLHGGYGLSSRKHGLALDNLVSATVVLANSTVVTASADSNPDLFWALRGAGAAFGIVTDFKFKTFTAPEENIIFDYSLSPKNTSQLAKWVTVLQNFTLYDQPAELDMRMFLPRQLTGVYHGNRTTFDKIMAPLLAKLDNPSGGNNVQTSGWIDTLTHFAFGPLQQAEVYDTHENFYAKSLMPEVLSPAAITAMSDYYFSTASKVYNRSWYLLIDLHGGASAAISAVGPDETSYSHRKSIFKMQFYDRIFPDSATYQPEYMGFLNGWVKAIEDASGGSHYGMYVNYADTGLNRTEAHSRYWGGHYDRLVKLKGVYDPVKVFEGPQLVGS</sequence>
<evidence type="ECO:0000313" key="7">
    <source>
        <dbReference type="EMBL" id="RMZ71685.1"/>
    </source>
</evidence>
<comment type="cofactor">
    <cofactor evidence="1">
        <name>FAD</name>
        <dbReference type="ChEBI" id="CHEBI:57692"/>
    </cofactor>
</comment>
<dbReference type="Gene3D" id="3.40.462.20">
    <property type="match status" value="1"/>
</dbReference>
<organism evidence="7 8">
    <name type="scientific">Pyrenophora seminiperda CCB06</name>
    <dbReference type="NCBI Taxonomy" id="1302712"/>
    <lineage>
        <taxon>Eukaryota</taxon>
        <taxon>Fungi</taxon>
        <taxon>Dikarya</taxon>
        <taxon>Ascomycota</taxon>
        <taxon>Pezizomycotina</taxon>
        <taxon>Dothideomycetes</taxon>
        <taxon>Pleosporomycetidae</taxon>
        <taxon>Pleosporales</taxon>
        <taxon>Pleosporineae</taxon>
        <taxon>Pleosporaceae</taxon>
        <taxon>Pyrenophora</taxon>
    </lineage>
</organism>
<keyword evidence="8" id="KW-1185">Reference proteome</keyword>
<gene>
    <name evidence="7" type="ORF">GMOD_00006827</name>
</gene>
<proteinExistence type="inferred from homology"/>
<evidence type="ECO:0000256" key="3">
    <source>
        <dbReference type="ARBA" id="ARBA00022630"/>
    </source>
</evidence>
<dbReference type="PANTHER" id="PTHR42973">
    <property type="entry name" value="BINDING OXIDOREDUCTASE, PUTATIVE (AFU_ORTHOLOGUE AFUA_1G17690)-RELATED"/>
    <property type="match status" value="1"/>
</dbReference>
<dbReference type="AlphaFoldDB" id="A0A3M7MAZ1"/>
<feature type="domain" description="FAD-binding PCMH-type" evidence="6">
    <location>
        <begin position="60"/>
        <end position="233"/>
    </location>
</feature>
<evidence type="ECO:0000313" key="8">
    <source>
        <dbReference type="Proteomes" id="UP000265663"/>
    </source>
</evidence>
<dbReference type="GO" id="GO:0016491">
    <property type="term" value="F:oxidoreductase activity"/>
    <property type="evidence" value="ECO:0007669"/>
    <property type="project" value="UniProtKB-KW"/>
</dbReference>
<dbReference type="SUPFAM" id="SSF56176">
    <property type="entry name" value="FAD-binding/transporter-associated domain-like"/>
    <property type="match status" value="1"/>
</dbReference>
<dbReference type="PANTHER" id="PTHR42973:SF39">
    <property type="entry name" value="FAD-BINDING PCMH-TYPE DOMAIN-CONTAINING PROTEIN"/>
    <property type="match status" value="1"/>
</dbReference>
<accession>A0A3M7MAZ1</accession>
<dbReference type="Gene3D" id="3.30.465.10">
    <property type="match status" value="1"/>
</dbReference>
<dbReference type="Proteomes" id="UP000265663">
    <property type="component" value="Unassembled WGS sequence"/>
</dbReference>
<protein>
    <submittedName>
        <fullName evidence="7">Glucooligosaccharide oxidase</fullName>
    </submittedName>
</protein>
<dbReference type="PROSITE" id="PS51387">
    <property type="entry name" value="FAD_PCMH"/>
    <property type="match status" value="1"/>
</dbReference>
<evidence type="ECO:0000259" key="6">
    <source>
        <dbReference type="PROSITE" id="PS51387"/>
    </source>
</evidence>
<dbReference type="InterPro" id="IPR016166">
    <property type="entry name" value="FAD-bd_PCMH"/>
</dbReference>
<dbReference type="GO" id="GO:0071949">
    <property type="term" value="F:FAD binding"/>
    <property type="evidence" value="ECO:0007669"/>
    <property type="project" value="InterPro"/>
</dbReference>
<dbReference type="InterPro" id="IPR006094">
    <property type="entry name" value="Oxid_FAD_bind_N"/>
</dbReference>
<evidence type="ECO:0000256" key="1">
    <source>
        <dbReference type="ARBA" id="ARBA00001974"/>
    </source>
</evidence>
<dbReference type="Pfam" id="PF01565">
    <property type="entry name" value="FAD_binding_4"/>
    <property type="match status" value="1"/>
</dbReference>
<dbReference type="OrthoDB" id="415825at2759"/>
<keyword evidence="4" id="KW-0274">FAD</keyword>
<dbReference type="Pfam" id="PF08031">
    <property type="entry name" value="BBE"/>
    <property type="match status" value="1"/>
</dbReference>
<comment type="similarity">
    <text evidence="2">Belongs to the oxygen-dependent FAD-linked oxidoreductase family.</text>
</comment>
<dbReference type="InterPro" id="IPR016169">
    <property type="entry name" value="FAD-bd_PCMH_sub2"/>
</dbReference>
<keyword evidence="5" id="KW-0560">Oxidoreductase</keyword>
<evidence type="ECO:0000256" key="2">
    <source>
        <dbReference type="ARBA" id="ARBA00005466"/>
    </source>
</evidence>
<evidence type="ECO:0000256" key="4">
    <source>
        <dbReference type="ARBA" id="ARBA00022827"/>
    </source>
</evidence>
<dbReference type="EMBL" id="KE747827">
    <property type="protein sequence ID" value="RMZ71685.1"/>
    <property type="molecule type" value="Genomic_DNA"/>
</dbReference>
<evidence type="ECO:0000256" key="5">
    <source>
        <dbReference type="ARBA" id="ARBA00023002"/>
    </source>
</evidence>
<dbReference type="InterPro" id="IPR036318">
    <property type="entry name" value="FAD-bd_PCMH-like_sf"/>
</dbReference>
<name>A0A3M7MAZ1_9PLEO</name>
<keyword evidence="3" id="KW-0285">Flavoprotein</keyword>
<reference evidence="7 8" key="1">
    <citation type="journal article" date="2014" name="PLoS ONE">
        <title>De novo Genome Assembly of the Fungal Plant Pathogen Pyrenophora semeniperda.</title>
        <authorList>
            <person name="Soliai M.M."/>
            <person name="Meyer S.E."/>
            <person name="Udall J.A."/>
            <person name="Elzinga D.E."/>
            <person name="Hermansen R.A."/>
            <person name="Bodily P.M."/>
            <person name="Hart A.A."/>
            <person name="Coleman C.E."/>
        </authorList>
    </citation>
    <scope>NUCLEOTIDE SEQUENCE [LARGE SCALE GENOMIC DNA]</scope>
    <source>
        <strain evidence="7 8">CCB06</strain>
        <tissue evidence="7">Mycelium</tissue>
    </source>
</reference>
<dbReference type="InterPro" id="IPR012951">
    <property type="entry name" value="BBE"/>
</dbReference>
<dbReference type="InterPro" id="IPR050416">
    <property type="entry name" value="FAD-linked_Oxidoreductase"/>
</dbReference>